<evidence type="ECO:0000256" key="6">
    <source>
        <dbReference type="ARBA" id="ARBA00040453"/>
    </source>
</evidence>
<dbReference type="PANTHER" id="PTHR22842:SF3">
    <property type="entry name" value="WD REPEAT DOMAIN-CONTAINING PROTEIN 83"/>
    <property type="match status" value="1"/>
</dbReference>
<dbReference type="InterPro" id="IPR019775">
    <property type="entry name" value="WD40_repeat_CS"/>
</dbReference>
<keyword evidence="4" id="KW-0677">Repeat</keyword>
<comment type="similarity">
    <text evidence="5">Belongs to the WD repeat MORG1 family.</text>
</comment>
<dbReference type="GO" id="GO:0000398">
    <property type="term" value="P:mRNA splicing, via spliceosome"/>
    <property type="evidence" value="ECO:0007669"/>
    <property type="project" value="TreeGrafter"/>
</dbReference>
<comment type="subcellular location">
    <subcellularLocation>
        <location evidence="1">Cytoplasm</location>
    </subcellularLocation>
</comment>
<feature type="repeat" description="WD" evidence="8">
    <location>
        <begin position="97"/>
        <end position="132"/>
    </location>
</feature>
<keyword evidence="3 8" id="KW-0853">WD repeat</keyword>
<dbReference type="PROSITE" id="PS50294">
    <property type="entry name" value="WD_REPEATS_REGION"/>
    <property type="match status" value="2"/>
</dbReference>
<evidence type="ECO:0000313" key="10">
    <source>
        <dbReference type="Proteomes" id="UP000245119"/>
    </source>
</evidence>
<evidence type="ECO:0000256" key="4">
    <source>
        <dbReference type="ARBA" id="ARBA00022737"/>
    </source>
</evidence>
<dbReference type="PRINTS" id="PR00320">
    <property type="entry name" value="GPROTEINBRPT"/>
</dbReference>
<evidence type="ECO:0000256" key="2">
    <source>
        <dbReference type="ARBA" id="ARBA00022490"/>
    </source>
</evidence>
<sequence length="305" mass="33656">MKHKIPDHKEHVLDCKQGAVRAVRFSADSNYCLTCGSDKSVKLWNPHRALFLKTYSGHGHEVLDAHGSGDNSQICSGGMDKTVVLFDVASGLALRKYRDHAGTVNCVRFNEESSVILSGSIDSTVRAWDTRSRGHSPIQILDEAQDGVTSIEVSDHEILTGSADGCIRRYDLRVGRLYVDLIGKAVTSVTFTRDGQCSLVSCQDSTIKLMDKDTGEMLNEFTGHKNTQYKIDSCLNHEDTLIFSGSEDGCVYIWDLIEAKVVHKLDHSSTRTVHSLAPHHSEPSILTACADKVFLWKSSQVESDS</sequence>
<evidence type="ECO:0000256" key="7">
    <source>
        <dbReference type="ARBA" id="ARBA00042222"/>
    </source>
</evidence>
<dbReference type="InterPro" id="IPR020472">
    <property type="entry name" value="WD40_PAC1"/>
</dbReference>
<dbReference type="AlphaFoldDB" id="A0A2T7NPL4"/>
<evidence type="ECO:0000256" key="3">
    <source>
        <dbReference type="ARBA" id="ARBA00022574"/>
    </source>
</evidence>
<dbReference type="InterPro" id="IPR051980">
    <property type="entry name" value="WD_repeat_MORG1"/>
</dbReference>
<evidence type="ECO:0000313" key="9">
    <source>
        <dbReference type="EMBL" id="PVD23115.1"/>
    </source>
</evidence>
<gene>
    <name evidence="9" type="ORF">C0Q70_16378</name>
</gene>
<comment type="caution">
    <text evidence="9">The sequence shown here is derived from an EMBL/GenBank/DDBJ whole genome shotgun (WGS) entry which is preliminary data.</text>
</comment>
<dbReference type="GO" id="GO:0005737">
    <property type="term" value="C:cytoplasm"/>
    <property type="evidence" value="ECO:0007669"/>
    <property type="project" value="UniProtKB-SubCell"/>
</dbReference>
<dbReference type="Gene3D" id="2.130.10.10">
    <property type="entry name" value="YVTN repeat-like/Quinoprotein amine dehydrogenase"/>
    <property type="match status" value="1"/>
</dbReference>
<dbReference type="Proteomes" id="UP000245119">
    <property type="component" value="Linkage Group LG10"/>
</dbReference>
<dbReference type="SUPFAM" id="SSF50978">
    <property type="entry name" value="WD40 repeat-like"/>
    <property type="match status" value="1"/>
</dbReference>
<dbReference type="InterPro" id="IPR036322">
    <property type="entry name" value="WD40_repeat_dom_sf"/>
</dbReference>
<feature type="repeat" description="WD" evidence="8">
    <location>
        <begin position="13"/>
        <end position="45"/>
    </location>
</feature>
<dbReference type="Pfam" id="PF00400">
    <property type="entry name" value="WD40"/>
    <property type="match status" value="6"/>
</dbReference>
<dbReference type="FunFam" id="2.130.10.10:FF:000273">
    <property type="entry name" value="WD repeat domain-containing protein 83"/>
    <property type="match status" value="1"/>
</dbReference>
<dbReference type="GO" id="GO:0071013">
    <property type="term" value="C:catalytic step 2 spliceosome"/>
    <property type="evidence" value="ECO:0007669"/>
    <property type="project" value="TreeGrafter"/>
</dbReference>
<name>A0A2T7NPL4_POMCA</name>
<protein>
    <recommendedName>
        <fullName evidence="6">WD repeat domain-containing protein 83</fullName>
    </recommendedName>
    <alternativeName>
        <fullName evidence="7">Mitogen-activated protein kinase organizer 1</fullName>
    </alternativeName>
</protein>
<dbReference type="EMBL" id="PZQS01000010">
    <property type="protein sequence ID" value="PVD23115.1"/>
    <property type="molecule type" value="Genomic_DNA"/>
</dbReference>
<dbReference type="InterPro" id="IPR001680">
    <property type="entry name" value="WD40_rpt"/>
</dbReference>
<dbReference type="STRING" id="400727.A0A2T7NPL4"/>
<feature type="repeat" description="WD" evidence="8">
    <location>
        <begin position="55"/>
        <end position="96"/>
    </location>
</feature>
<keyword evidence="2" id="KW-0963">Cytoplasm</keyword>
<accession>A0A2T7NPL4</accession>
<evidence type="ECO:0000256" key="1">
    <source>
        <dbReference type="ARBA" id="ARBA00004496"/>
    </source>
</evidence>
<reference evidence="9 10" key="1">
    <citation type="submission" date="2018-04" db="EMBL/GenBank/DDBJ databases">
        <title>The genome of golden apple snail Pomacea canaliculata provides insight into stress tolerance and invasive adaptation.</title>
        <authorList>
            <person name="Liu C."/>
            <person name="Liu B."/>
            <person name="Ren Y."/>
            <person name="Zhang Y."/>
            <person name="Wang H."/>
            <person name="Li S."/>
            <person name="Jiang F."/>
            <person name="Yin L."/>
            <person name="Zhang G."/>
            <person name="Qian W."/>
            <person name="Fan W."/>
        </authorList>
    </citation>
    <scope>NUCLEOTIDE SEQUENCE [LARGE SCALE GENOMIC DNA]</scope>
    <source>
        <strain evidence="9">SZHN2017</strain>
        <tissue evidence="9">Muscle</tissue>
    </source>
</reference>
<dbReference type="CDD" id="cd00200">
    <property type="entry name" value="WD40"/>
    <property type="match status" value="1"/>
</dbReference>
<dbReference type="SMART" id="SM00320">
    <property type="entry name" value="WD40"/>
    <property type="match status" value="7"/>
</dbReference>
<keyword evidence="10" id="KW-1185">Reference proteome</keyword>
<feature type="repeat" description="WD" evidence="8">
    <location>
        <begin position="221"/>
        <end position="264"/>
    </location>
</feature>
<evidence type="ECO:0000256" key="5">
    <source>
        <dbReference type="ARBA" id="ARBA00038145"/>
    </source>
</evidence>
<proteinExistence type="inferred from homology"/>
<dbReference type="OMA" id="MCWDIRT"/>
<dbReference type="OrthoDB" id="71437at2759"/>
<dbReference type="PROSITE" id="PS00678">
    <property type="entry name" value="WD_REPEATS_1"/>
    <property type="match status" value="2"/>
</dbReference>
<dbReference type="PANTHER" id="PTHR22842">
    <property type="entry name" value="WD40 REPEAT PROTEIN"/>
    <property type="match status" value="1"/>
</dbReference>
<evidence type="ECO:0000256" key="8">
    <source>
        <dbReference type="PROSITE-ProRule" id="PRU00221"/>
    </source>
</evidence>
<dbReference type="PROSITE" id="PS50082">
    <property type="entry name" value="WD_REPEATS_2"/>
    <property type="match status" value="4"/>
</dbReference>
<organism evidence="9 10">
    <name type="scientific">Pomacea canaliculata</name>
    <name type="common">Golden apple snail</name>
    <dbReference type="NCBI Taxonomy" id="400727"/>
    <lineage>
        <taxon>Eukaryota</taxon>
        <taxon>Metazoa</taxon>
        <taxon>Spiralia</taxon>
        <taxon>Lophotrochozoa</taxon>
        <taxon>Mollusca</taxon>
        <taxon>Gastropoda</taxon>
        <taxon>Caenogastropoda</taxon>
        <taxon>Architaenioglossa</taxon>
        <taxon>Ampullarioidea</taxon>
        <taxon>Ampullariidae</taxon>
        <taxon>Pomacea</taxon>
    </lineage>
</organism>
<dbReference type="InterPro" id="IPR015943">
    <property type="entry name" value="WD40/YVTN_repeat-like_dom_sf"/>
</dbReference>